<dbReference type="OrthoDB" id="5273928at2759"/>
<organism evidence="2 3">
    <name type="scientific">Cladophialophora bantiana (strain ATCC 10958 / CBS 173.52 / CDC B-1940 / NIH 8579)</name>
    <name type="common">Xylohypha bantiana</name>
    <dbReference type="NCBI Taxonomy" id="1442370"/>
    <lineage>
        <taxon>Eukaryota</taxon>
        <taxon>Fungi</taxon>
        <taxon>Dikarya</taxon>
        <taxon>Ascomycota</taxon>
        <taxon>Pezizomycotina</taxon>
        <taxon>Eurotiomycetes</taxon>
        <taxon>Chaetothyriomycetidae</taxon>
        <taxon>Chaetothyriales</taxon>
        <taxon>Herpotrichiellaceae</taxon>
        <taxon>Cladophialophora</taxon>
    </lineage>
</organism>
<name>A0A0D2HWX4_CLAB1</name>
<accession>A0A0D2HWX4</accession>
<dbReference type="Proteomes" id="UP000053789">
    <property type="component" value="Unassembled WGS sequence"/>
</dbReference>
<protein>
    <submittedName>
        <fullName evidence="2">Uncharacterized protein</fullName>
    </submittedName>
</protein>
<dbReference type="RefSeq" id="XP_016615728.1">
    <property type="nucleotide sequence ID" value="XM_016768260.1"/>
</dbReference>
<feature type="region of interest" description="Disordered" evidence="1">
    <location>
        <begin position="1"/>
        <end position="24"/>
    </location>
</feature>
<gene>
    <name evidence="2" type="ORF">Z519_10544</name>
</gene>
<feature type="region of interest" description="Disordered" evidence="1">
    <location>
        <begin position="373"/>
        <end position="438"/>
    </location>
</feature>
<proteinExistence type="predicted"/>
<evidence type="ECO:0000313" key="2">
    <source>
        <dbReference type="EMBL" id="KIW89059.1"/>
    </source>
</evidence>
<sequence>MKFTSESSNRRPLLSGPYHSAPWRPGQAILQKYDSESGQVYSELEMRPNRHNYSDWIGEPKTPGMVKKPPPNQNGARSLAGMARIKVATQFRNLTSEHFATVPWSLAQRVWDQLLSMRAESFHAWRTLAAAYPGPEEFGAREYRYLLNIKQPLIPITAYFNEITSKETKWLSCLRISPKQMATSSLMSIHTITNLAVLDLSDGQVTIDNEISKFDERVLRSWAELARSREAFQHLRVMLFGWQEHLSDWIFKYTDCFPSLCHIVITDCPRMHQKNRGVWEPTSQAAGWEARHAKKSAKSLRPIIGNQDFAFGSISGCYYDCMELFSQLAHNRRPNLADSRPLLETWIGNPRQWSHIVDDFPSTRTIFLEKIKTQSWKATKGPSPGSNREPAKRMRNQEQAAPGPSSPPSKRGSRARPGMKSHGKNVLAEMLNEFQTQT</sequence>
<feature type="compositionally biased region" description="Basic residues" evidence="1">
    <location>
        <begin position="411"/>
        <end position="423"/>
    </location>
</feature>
<dbReference type="VEuPathDB" id="FungiDB:Z519_10544"/>
<dbReference type="GeneID" id="27703472"/>
<evidence type="ECO:0000313" key="3">
    <source>
        <dbReference type="Proteomes" id="UP000053789"/>
    </source>
</evidence>
<evidence type="ECO:0000256" key="1">
    <source>
        <dbReference type="SAM" id="MobiDB-lite"/>
    </source>
</evidence>
<keyword evidence="3" id="KW-1185">Reference proteome</keyword>
<dbReference type="EMBL" id="KN846997">
    <property type="protein sequence ID" value="KIW89059.1"/>
    <property type="molecule type" value="Genomic_DNA"/>
</dbReference>
<reference evidence="2" key="1">
    <citation type="submission" date="2015-01" db="EMBL/GenBank/DDBJ databases">
        <title>The Genome Sequence of Cladophialophora bantiana CBS 173.52.</title>
        <authorList>
            <consortium name="The Broad Institute Genomics Platform"/>
            <person name="Cuomo C."/>
            <person name="de Hoog S."/>
            <person name="Gorbushina A."/>
            <person name="Stielow B."/>
            <person name="Teixiera M."/>
            <person name="Abouelleil A."/>
            <person name="Chapman S.B."/>
            <person name="Priest M."/>
            <person name="Young S.K."/>
            <person name="Wortman J."/>
            <person name="Nusbaum C."/>
            <person name="Birren B."/>
        </authorList>
    </citation>
    <scope>NUCLEOTIDE SEQUENCE [LARGE SCALE GENOMIC DNA]</scope>
    <source>
        <strain evidence="2">CBS 173.52</strain>
    </source>
</reference>
<dbReference type="HOGENOM" id="CLU_051524_0_0_1"/>
<dbReference type="AlphaFoldDB" id="A0A0D2HWX4"/>